<dbReference type="Gene3D" id="3.30.450.20">
    <property type="entry name" value="PAS domain"/>
    <property type="match status" value="2"/>
</dbReference>
<dbReference type="Pfam" id="PF00512">
    <property type="entry name" value="HisKA"/>
    <property type="match status" value="1"/>
</dbReference>
<dbReference type="Gene3D" id="3.40.50.2300">
    <property type="match status" value="1"/>
</dbReference>
<keyword evidence="3 4" id="KW-0597">Phosphoprotein</keyword>
<dbReference type="InterPro" id="IPR011006">
    <property type="entry name" value="CheY-like_superfamily"/>
</dbReference>
<dbReference type="SUPFAM" id="SSF55874">
    <property type="entry name" value="ATPase domain of HSP90 chaperone/DNA topoisomerase II/histidine kinase"/>
    <property type="match status" value="1"/>
</dbReference>
<feature type="domain" description="Histidine kinase" evidence="6">
    <location>
        <begin position="319"/>
        <end position="537"/>
    </location>
</feature>
<keyword evidence="10" id="KW-1185">Reference proteome</keyword>
<dbReference type="InterPro" id="IPR005467">
    <property type="entry name" value="His_kinase_dom"/>
</dbReference>
<dbReference type="InterPro" id="IPR000014">
    <property type="entry name" value="PAS"/>
</dbReference>
<proteinExistence type="predicted"/>
<name>A0ABU6JIP2_9BURK</name>
<feature type="modified residue" description="4-aspartylphosphate" evidence="4">
    <location>
        <position position="611"/>
    </location>
</feature>
<feature type="region of interest" description="Disordered" evidence="5">
    <location>
        <begin position="514"/>
        <end position="535"/>
    </location>
</feature>
<evidence type="ECO:0000313" key="10">
    <source>
        <dbReference type="Proteomes" id="UP001352263"/>
    </source>
</evidence>
<dbReference type="InterPro" id="IPR004358">
    <property type="entry name" value="Sig_transdc_His_kin-like_C"/>
</dbReference>
<dbReference type="PROSITE" id="PS50109">
    <property type="entry name" value="HIS_KIN"/>
    <property type="match status" value="1"/>
</dbReference>
<gene>
    <name evidence="9" type="ORF">RY831_30885</name>
</gene>
<dbReference type="Gene3D" id="3.30.565.10">
    <property type="entry name" value="Histidine kinase-like ATPase, C-terminal domain"/>
    <property type="match status" value="1"/>
</dbReference>
<dbReference type="InterPro" id="IPR013656">
    <property type="entry name" value="PAS_4"/>
</dbReference>
<evidence type="ECO:0000256" key="3">
    <source>
        <dbReference type="ARBA" id="ARBA00022553"/>
    </source>
</evidence>
<dbReference type="SMART" id="SM00448">
    <property type="entry name" value="REC"/>
    <property type="match status" value="1"/>
</dbReference>
<evidence type="ECO:0000256" key="5">
    <source>
        <dbReference type="SAM" id="MobiDB-lite"/>
    </source>
</evidence>
<dbReference type="Pfam" id="PF08448">
    <property type="entry name" value="PAS_4"/>
    <property type="match status" value="2"/>
</dbReference>
<accession>A0ABU6JIP2</accession>
<dbReference type="InterPro" id="IPR001789">
    <property type="entry name" value="Sig_transdc_resp-reg_receiver"/>
</dbReference>
<dbReference type="InterPro" id="IPR036097">
    <property type="entry name" value="HisK_dim/P_sf"/>
</dbReference>
<dbReference type="Pfam" id="PF00072">
    <property type="entry name" value="Response_reg"/>
    <property type="match status" value="1"/>
</dbReference>
<protein>
    <recommendedName>
        <fullName evidence="2">histidine kinase</fullName>
        <ecNumber evidence="2">2.7.13.3</ecNumber>
    </recommendedName>
</protein>
<dbReference type="PROSITE" id="PS50113">
    <property type="entry name" value="PAC"/>
    <property type="match status" value="1"/>
</dbReference>
<evidence type="ECO:0000259" key="7">
    <source>
        <dbReference type="PROSITE" id="PS50110"/>
    </source>
</evidence>
<dbReference type="SUPFAM" id="SSF47384">
    <property type="entry name" value="Homodimeric domain of signal transducing histidine kinase"/>
    <property type="match status" value="1"/>
</dbReference>
<reference evidence="9 10" key="1">
    <citation type="submission" date="2023-10" db="EMBL/GenBank/DDBJ databases">
        <title>Noviherbaspirillum sp. CPCC 100848 genome assembly.</title>
        <authorList>
            <person name="Li X.Y."/>
            <person name="Fang X.M."/>
        </authorList>
    </citation>
    <scope>NUCLEOTIDE SEQUENCE [LARGE SCALE GENOMIC DNA]</scope>
    <source>
        <strain evidence="9 10">CPCC 100848</strain>
    </source>
</reference>
<dbReference type="InterPro" id="IPR035965">
    <property type="entry name" value="PAS-like_dom_sf"/>
</dbReference>
<dbReference type="PROSITE" id="PS50110">
    <property type="entry name" value="RESPONSE_REGULATORY"/>
    <property type="match status" value="1"/>
</dbReference>
<feature type="compositionally biased region" description="Polar residues" evidence="5">
    <location>
        <begin position="516"/>
        <end position="530"/>
    </location>
</feature>
<dbReference type="PRINTS" id="PR00344">
    <property type="entry name" value="BCTRLSENSOR"/>
</dbReference>
<sequence>MNNSPPAASALNFLNGGGNMGMMMRAHDWSASPLGSPSDWPQSLRTVAELLLNSKFPMFVAWGPDLGFLYNDAYAEILGAKHPAALGQRFYDIWSEIWPDISPLIERALQGEATYSERLPLTMNRKGYDEQTWFTFSYSPVRDDRGQVAGMYCACVEVTEQVLAEKYRAEENERFRTLFEQTPSATVIVRGRDHVFELANRAYYQLIGHREVLGKPARDAVPELVAQGFIDLLDKVYATGEPLFGRSIPIKLQREPSGPLEDRFVDFVYQPIRDARGNVTGIFGEANDVTDHKLAEDELRALAADLSQANRRQSEFLATLAHELRNPLAPIRTGLDLMRVNGANPATATRIREMMERQTDHLVHLVNDLLDIARINTGKIELKRARVLLKDVVLHAVETTLPAIEVKHHDFSVQVLDEPIWLDADTNRLSQIIGNILSNASKYTPENGKIALSVRRETDTAIITITDNGIGIPDEELPHIFAMFTQTRDGKGHAHGGLGIGLNLVKRLTEKHGGTVSASSAGPGQGSTFTVRLPITPPNTAGAGDLLGTRDDRPEHAVESLRILIADDNEDAVELLQHLLKINGHTVEVAHDGHAALDKARHFLPDLALLDIGMPGMNGYELAGRLRRLPELRSTRLVALTGWGMESDRDRARAAGFDRHLTKPINMHDLNQVVSEVASASK</sequence>
<dbReference type="InterPro" id="IPR003594">
    <property type="entry name" value="HATPase_dom"/>
</dbReference>
<evidence type="ECO:0000259" key="6">
    <source>
        <dbReference type="PROSITE" id="PS50109"/>
    </source>
</evidence>
<comment type="caution">
    <text evidence="9">The sequence shown here is derived from an EMBL/GenBank/DDBJ whole genome shotgun (WGS) entry which is preliminary data.</text>
</comment>
<dbReference type="CDD" id="cd00082">
    <property type="entry name" value="HisKA"/>
    <property type="match status" value="1"/>
</dbReference>
<comment type="catalytic activity">
    <reaction evidence="1">
        <text>ATP + protein L-histidine = ADP + protein N-phospho-L-histidine.</text>
        <dbReference type="EC" id="2.7.13.3"/>
    </reaction>
</comment>
<evidence type="ECO:0000313" key="9">
    <source>
        <dbReference type="EMBL" id="MEC4723549.1"/>
    </source>
</evidence>
<dbReference type="InterPro" id="IPR000700">
    <property type="entry name" value="PAS-assoc_C"/>
</dbReference>
<dbReference type="SUPFAM" id="SSF52172">
    <property type="entry name" value="CheY-like"/>
    <property type="match status" value="1"/>
</dbReference>
<dbReference type="Proteomes" id="UP001352263">
    <property type="component" value="Unassembled WGS sequence"/>
</dbReference>
<dbReference type="SMART" id="SM00388">
    <property type="entry name" value="HisKA"/>
    <property type="match status" value="1"/>
</dbReference>
<dbReference type="Gene3D" id="1.10.287.130">
    <property type="match status" value="1"/>
</dbReference>
<dbReference type="NCBIfam" id="TIGR00229">
    <property type="entry name" value="sensory_box"/>
    <property type="match status" value="1"/>
</dbReference>
<dbReference type="CDD" id="cd00075">
    <property type="entry name" value="HATPase"/>
    <property type="match status" value="1"/>
</dbReference>
<evidence type="ECO:0000256" key="1">
    <source>
        <dbReference type="ARBA" id="ARBA00000085"/>
    </source>
</evidence>
<dbReference type="PANTHER" id="PTHR43547">
    <property type="entry name" value="TWO-COMPONENT HISTIDINE KINASE"/>
    <property type="match status" value="1"/>
</dbReference>
<dbReference type="InterPro" id="IPR003661">
    <property type="entry name" value="HisK_dim/P_dom"/>
</dbReference>
<dbReference type="InterPro" id="IPR036890">
    <property type="entry name" value="HATPase_C_sf"/>
</dbReference>
<dbReference type="EC" id="2.7.13.3" evidence="2"/>
<dbReference type="SMART" id="SM00091">
    <property type="entry name" value="PAS"/>
    <property type="match status" value="2"/>
</dbReference>
<evidence type="ECO:0000259" key="8">
    <source>
        <dbReference type="PROSITE" id="PS50113"/>
    </source>
</evidence>
<dbReference type="PANTHER" id="PTHR43547:SF2">
    <property type="entry name" value="HYBRID SIGNAL TRANSDUCTION HISTIDINE KINASE C"/>
    <property type="match status" value="1"/>
</dbReference>
<dbReference type="SUPFAM" id="SSF55785">
    <property type="entry name" value="PYP-like sensor domain (PAS domain)"/>
    <property type="match status" value="2"/>
</dbReference>
<dbReference type="RefSeq" id="WP_326510163.1">
    <property type="nucleotide sequence ID" value="NZ_JAWIIV010000059.1"/>
</dbReference>
<dbReference type="Pfam" id="PF02518">
    <property type="entry name" value="HATPase_c"/>
    <property type="match status" value="1"/>
</dbReference>
<dbReference type="SMART" id="SM00387">
    <property type="entry name" value="HATPase_c"/>
    <property type="match status" value="1"/>
</dbReference>
<dbReference type="CDD" id="cd17580">
    <property type="entry name" value="REC_2_DhkD-like"/>
    <property type="match status" value="1"/>
</dbReference>
<evidence type="ECO:0000256" key="2">
    <source>
        <dbReference type="ARBA" id="ARBA00012438"/>
    </source>
</evidence>
<dbReference type="EMBL" id="JAWIIV010000059">
    <property type="protein sequence ID" value="MEC4723549.1"/>
    <property type="molecule type" value="Genomic_DNA"/>
</dbReference>
<feature type="domain" description="Response regulatory" evidence="7">
    <location>
        <begin position="562"/>
        <end position="678"/>
    </location>
</feature>
<organism evidence="9 10">
    <name type="scientific">Noviherbaspirillum album</name>
    <dbReference type="NCBI Taxonomy" id="3080276"/>
    <lineage>
        <taxon>Bacteria</taxon>
        <taxon>Pseudomonadati</taxon>
        <taxon>Pseudomonadota</taxon>
        <taxon>Betaproteobacteria</taxon>
        <taxon>Burkholderiales</taxon>
        <taxon>Oxalobacteraceae</taxon>
        <taxon>Noviherbaspirillum</taxon>
    </lineage>
</organism>
<evidence type="ECO:0000256" key="4">
    <source>
        <dbReference type="PROSITE-ProRule" id="PRU00169"/>
    </source>
</evidence>
<feature type="domain" description="PAC" evidence="8">
    <location>
        <begin position="246"/>
        <end position="301"/>
    </location>
</feature>